<keyword evidence="3 6" id="KW-0597">Phosphoprotein</keyword>
<keyword evidence="4" id="KW-0808">Transferase</keyword>
<evidence type="ECO:0000259" key="9">
    <source>
        <dbReference type="PROSITE" id="PS50110"/>
    </source>
</evidence>
<dbReference type="SUPFAM" id="SSF55874">
    <property type="entry name" value="ATPase domain of HSP90 chaperone/DNA topoisomerase II/histidine kinase"/>
    <property type="match status" value="2"/>
</dbReference>
<dbReference type="InterPro" id="IPR005467">
    <property type="entry name" value="His_kinase_dom"/>
</dbReference>
<dbReference type="PROSITE" id="PS50109">
    <property type="entry name" value="HIS_KIN"/>
    <property type="match status" value="1"/>
</dbReference>
<gene>
    <name evidence="10" type="ORF">GCM10007036_35240</name>
</gene>
<dbReference type="Pfam" id="PF00072">
    <property type="entry name" value="Response_reg"/>
    <property type="match status" value="1"/>
</dbReference>
<keyword evidence="7" id="KW-0175">Coiled coil</keyword>
<dbReference type="SUPFAM" id="SSF47384">
    <property type="entry name" value="Homodimeric domain of signal transducing histidine kinase"/>
    <property type="match status" value="1"/>
</dbReference>
<accession>A0A917IAM9</accession>
<dbReference type="GO" id="GO:0000155">
    <property type="term" value="F:phosphorelay sensor kinase activity"/>
    <property type="evidence" value="ECO:0007669"/>
    <property type="project" value="InterPro"/>
</dbReference>
<dbReference type="Pfam" id="PF00512">
    <property type="entry name" value="HisKA"/>
    <property type="match status" value="1"/>
</dbReference>
<dbReference type="PANTHER" id="PTHR43047:SF72">
    <property type="entry name" value="OSMOSENSING HISTIDINE PROTEIN KINASE SLN1"/>
    <property type="match status" value="1"/>
</dbReference>
<reference evidence="10" key="2">
    <citation type="submission" date="2020-09" db="EMBL/GenBank/DDBJ databases">
        <authorList>
            <person name="Sun Q."/>
            <person name="Zhou Y."/>
        </authorList>
    </citation>
    <scope>NUCLEOTIDE SEQUENCE</scope>
    <source>
        <strain evidence="10">CGMCC 1.12214</strain>
    </source>
</reference>
<evidence type="ECO:0000256" key="3">
    <source>
        <dbReference type="ARBA" id="ARBA00022553"/>
    </source>
</evidence>
<evidence type="ECO:0000256" key="2">
    <source>
        <dbReference type="ARBA" id="ARBA00012438"/>
    </source>
</evidence>
<dbReference type="InterPro" id="IPR003661">
    <property type="entry name" value="HisK_dim/P_dom"/>
</dbReference>
<dbReference type="InterPro" id="IPR003594">
    <property type="entry name" value="HATPase_dom"/>
</dbReference>
<feature type="domain" description="Response regulatory" evidence="9">
    <location>
        <begin position="463"/>
        <end position="579"/>
    </location>
</feature>
<dbReference type="EC" id="2.7.13.3" evidence="2"/>
<evidence type="ECO:0000256" key="6">
    <source>
        <dbReference type="PROSITE-ProRule" id="PRU00169"/>
    </source>
</evidence>
<keyword evidence="5 10" id="KW-0418">Kinase</keyword>
<dbReference type="PROSITE" id="PS50110">
    <property type="entry name" value="RESPONSE_REGULATORY"/>
    <property type="match status" value="1"/>
</dbReference>
<evidence type="ECO:0000256" key="7">
    <source>
        <dbReference type="SAM" id="Coils"/>
    </source>
</evidence>
<dbReference type="InterPro" id="IPR036890">
    <property type="entry name" value="HATPase_C_sf"/>
</dbReference>
<dbReference type="SMART" id="SM00388">
    <property type="entry name" value="HisKA"/>
    <property type="match status" value="1"/>
</dbReference>
<comment type="caution">
    <text evidence="10">The sequence shown here is derived from an EMBL/GenBank/DDBJ whole genome shotgun (WGS) entry which is preliminary data.</text>
</comment>
<protein>
    <recommendedName>
        <fullName evidence="2">histidine kinase</fullName>
        <ecNumber evidence="2">2.7.13.3</ecNumber>
    </recommendedName>
</protein>
<dbReference type="Pfam" id="PF02518">
    <property type="entry name" value="HATPase_c"/>
    <property type="match status" value="1"/>
</dbReference>
<feature type="modified residue" description="4-aspartylphosphate" evidence="6">
    <location>
        <position position="513"/>
    </location>
</feature>
<dbReference type="CDD" id="cd00082">
    <property type="entry name" value="HisKA"/>
    <property type="match status" value="1"/>
</dbReference>
<feature type="coiled-coil region" evidence="7">
    <location>
        <begin position="161"/>
        <end position="198"/>
    </location>
</feature>
<dbReference type="Pfam" id="PF13581">
    <property type="entry name" value="HATPase_c_2"/>
    <property type="match status" value="1"/>
</dbReference>
<feature type="domain" description="Histidine kinase" evidence="8">
    <location>
        <begin position="226"/>
        <end position="446"/>
    </location>
</feature>
<evidence type="ECO:0000259" key="8">
    <source>
        <dbReference type="PROSITE" id="PS50109"/>
    </source>
</evidence>
<sequence>MRHAIISTALQSEMDIVFVRQRARSVAARLGFDAQDQTRIATAVSEIARNAYAYGGGGRAEFLLDGELQSQSMVIRISDTGPGIRQLESILEGRYKSRTGMGLGIIGAKRLMDGVTIDTTPGKGTVVELRKARPSRAAPLAPQALGALASAVAREDSGDPLGALRDQNRELINSLSELKERNEELQTLSRELEDTNRGVVALYSELDEKAEQLRQASELKTRFLSNMSHEFRTPLNSILAISRMLIDRIDGELTPEQARQVGYIRQSAEHLTELVNDLLDLAKVEAGKLDVKATRFTITELFGGLRGAMRPLQTSEAVALIFEEAPGLPALNTDEGKVAQILRNFISNALKFTETGEVRVKAAWDAQAEVVTIAVSDTGIGIATSDQGRIFDEFVQVENRLQARSKGTGLGLPLSRKLAELIRGEVLVTSEPGQGSCFSLVFPAEFNGTKAAGVSSASPQTRRVLIVDDDEAFRYVLRQIIGSDPAYEVVEAENGLEALDSIRVARPDAILLDVQMPVMDGPALLRRLREEPSTAAIPVIVSTSHVIDPALRTQLGVAQALISKEALSRDVLLSLLAGVTGGPEPVA</sequence>
<reference evidence="10" key="1">
    <citation type="journal article" date="2014" name="Int. J. Syst. Evol. Microbiol.">
        <title>Complete genome sequence of Corynebacterium casei LMG S-19264T (=DSM 44701T), isolated from a smear-ripened cheese.</title>
        <authorList>
            <consortium name="US DOE Joint Genome Institute (JGI-PGF)"/>
            <person name="Walter F."/>
            <person name="Albersmeier A."/>
            <person name="Kalinowski J."/>
            <person name="Ruckert C."/>
        </authorList>
    </citation>
    <scope>NUCLEOTIDE SEQUENCE</scope>
    <source>
        <strain evidence="10">CGMCC 1.12214</strain>
    </source>
</reference>
<dbReference type="InterPro" id="IPR036097">
    <property type="entry name" value="HisK_dim/P_sf"/>
</dbReference>
<evidence type="ECO:0000313" key="10">
    <source>
        <dbReference type="EMBL" id="GGH27007.1"/>
    </source>
</evidence>
<dbReference type="Gene3D" id="3.30.565.10">
    <property type="entry name" value="Histidine kinase-like ATPase, C-terminal domain"/>
    <property type="match status" value="2"/>
</dbReference>
<evidence type="ECO:0000313" key="11">
    <source>
        <dbReference type="Proteomes" id="UP000603912"/>
    </source>
</evidence>
<dbReference type="EMBL" id="BMES01000002">
    <property type="protein sequence ID" value="GGH27007.1"/>
    <property type="molecule type" value="Genomic_DNA"/>
</dbReference>
<dbReference type="CDD" id="cd16922">
    <property type="entry name" value="HATPase_EvgS-ArcB-TorS-like"/>
    <property type="match status" value="1"/>
</dbReference>
<dbReference type="InterPro" id="IPR004358">
    <property type="entry name" value="Sig_transdc_His_kin-like_C"/>
</dbReference>
<comment type="catalytic activity">
    <reaction evidence="1">
        <text>ATP + protein L-histidine = ADP + protein N-phospho-L-histidine.</text>
        <dbReference type="EC" id="2.7.13.3"/>
    </reaction>
</comment>
<dbReference type="Proteomes" id="UP000603912">
    <property type="component" value="Unassembled WGS sequence"/>
</dbReference>
<evidence type="ECO:0000256" key="1">
    <source>
        <dbReference type="ARBA" id="ARBA00000085"/>
    </source>
</evidence>
<dbReference type="GO" id="GO:0009927">
    <property type="term" value="F:histidine phosphotransfer kinase activity"/>
    <property type="evidence" value="ECO:0007669"/>
    <property type="project" value="TreeGrafter"/>
</dbReference>
<dbReference type="GO" id="GO:0005886">
    <property type="term" value="C:plasma membrane"/>
    <property type="evidence" value="ECO:0007669"/>
    <property type="project" value="TreeGrafter"/>
</dbReference>
<evidence type="ECO:0000256" key="4">
    <source>
        <dbReference type="ARBA" id="ARBA00022679"/>
    </source>
</evidence>
<organism evidence="10 11">
    <name type="scientific">Alsobacter metallidurans</name>
    <dbReference type="NCBI Taxonomy" id="340221"/>
    <lineage>
        <taxon>Bacteria</taxon>
        <taxon>Pseudomonadati</taxon>
        <taxon>Pseudomonadota</taxon>
        <taxon>Alphaproteobacteria</taxon>
        <taxon>Hyphomicrobiales</taxon>
        <taxon>Alsobacteraceae</taxon>
        <taxon>Alsobacter</taxon>
    </lineage>
</organism>
<evidence type="ECO:0000256" key="5">
    <source>
        <dbReference type="ARBA" id="ARBA00022777"/>
    </source>
</evidence>
<dbReference type="SMART" id="SM00448">
    <property type="entry name" value="REC"/>
    <property type="match status" value="1"/>
</dbReference>
<dbReference type="InterPro" id="IPR011006">
    <property type="entry name" value="CheY-like_superfamily"/>
</dbReference>
<dbReference type="SUPFAM" id="SSF52172">
    <property type="entry name" value="CheY-like"/>
    <property type="match status" value="1"/>
</dbReference>
<dbReference type="SMART" id="SM00387">
    <property type="entry name" value="HATPase_c"/>
    <property type="match status" value="2"/>
</dbReference>
<name>A0A917IAM9_9HYPH</name>
<dbReference type="AlphaFoldDB" id="A0A917IAM9"/>
<keyword evidence="11" id="KW-1185">Reference proteome</keyword>
<dbReference type="Gene3D" id="3.40.50.2300">
    <property type="match status" value="1"/>
</dbReference>
<proteinExistence type="predicted"/>
<dbReference type="PRINTS" id="PR00344">
    <property type="entry name" value="BCTRLSENSOR"/>
</dbReference>
<dbReference type="Gene3D" id="1.10.287.130">
    <property type="match status" value="1"/>
</dbReference>
<dbReference type="InterPro" id="IPR001789">
    <property type="entry name" value="Sig_transdc_resp-reg_receiver"/>
</dbReference>
<dbReference type="PANTHER" id="PTHR43047">
    <property type="entry name" value="TWO-COMPONENT HISTIDINE PROTEIN KINASE"/>
    <property type="match status" value="1"/>
</dbReference>
<dbReference type="RefSeq" id="WP_188519008.1">
    <property type="nucleotide sequence ID" value="NZ_BMES01000002.1"/>
</dbReference>